<feature type="region of interest" description="Disordered" evidence="1">
    <location>
        <begin position="347"/>
        <end position="400"/>
    </location>
</feature>
<protein>
    <submittedName>
        <fullName evidence="3">Uncharacterized protein</fullName>
    </submittedName>
</protein>
<sequence>LQIPYCSSYRNAPMTRSIFLLPLLLSLIRADSFLRLCPQGTPIDHTVIPDCVARSSRQELRELTDEERTWVVDAFRKERAVAPRQKWENILDPPGVYQLIQRLDTRLASRHLSLPYWDTSLELRLNQPGDSILFHPSFLLRSRRRRDRRLNPLVRPKTRFERRIRNPRDDKETRRLQSQRTRKLLKAIRRDKQSELLFLLFEMGDLFTRISNPLICPSSSPHISCPSNSSLPLPKLSPSAHCSSILPDDICYQSHCIADLCTVVIESPIPTVPLTTVLPTTMEPETSLIASNETVSDNSTHVDLSSVDGVSTLSDEVIQLLSSHEITTPLPIKRHKQNGWYRYKGKKKEGTTMAPKRREKVVREAPDNSDEDIPSPSIHFPSKIKSIDHSSPDKTHRSKHDEMESISRWLSPSSFPQVFIPITVIEGPWRGPHRIKPAHDVSMATTGLNSPIGFTSSTPGLQVRSSNGLFIAKVADPELSGLIVEFSISVVDKNGKKCEQFCLNHKSGTYKPCIRPSMKISQYPDFSDPILWNKSEAAAISSEFIGTGYYRRRRLTHLMFSCSKLS</sequence>
<proteinExistence type="predicted"/>
<dbReference type="AlphaFoldDB" id="A0AAV5T5U5"/>
<feature type="signal peptide" evidence="2">
    <location>
        <begin position="1"/>
        <end position="30"/>
    </location>
</feature>
<keyword evidence="2" id="KW-0732">Signal</keyword>
<evidence type="ECO:0000313" key="4">
    <source>
        <dbReference type="Proteomes" id="UP001432027"/>
    </source>
</evidence>
<evidence type="ECO:0000256" key="1">
    <source>
        <dbReference type="SAM" id="MobiDB-lite"/>
    </source>
</evidence>
<evidence type="ECO:0000313" key="3">
    <source>
        <dbReference type="EMBL" id="GMS89009.1"/>
    </source>
</evidence>
<comment type="caution">
    <text evidence="3">The sequence shown here is derived from an EMBL/GenBank/DDBJ whole genome shotgun (WGS) entry which is preliminary data.</text>
</comment>
<feature type="non-terminal residue" evidence="3">
    <location>
        <position position="1"/>
    </location>
</feature>
<dbReference type="EMBL" id="BTSX01000003">
    <property type="protein sequence ID" value="GMS89009.1"/>
    <property type="molecule type" value="Genomic_DNA"/>
</dbReference>
<keyword evidence="4" id="KW-1185">Reference proteome</keyword>
<dbReference type="Proteomes" id="UP001432027">
    <property type="component" value="Unassembled WGS sequence"/>
</dbReference>
<evidence type="ECO:0000256" key="2">
    <source>
        <dbReference type="SAM" id="SignalP"/>
    </source>
</evidence>
<accession>A0AAV5T5U5</accession>
<reference evidence="3" key="1">
    <citation type="submission" date="2023-10" db="EMBL/GenBank/DDBJ databases">
        <title>Genome assembly of Pristionchus species.</title>
        <authorList>
            <person name="Yoshida K."/>
            <person name="Sommer R.J."/>
        </authorList>
    </citation>
    <scope>NUCLEOTIDE SEQUENCE</scope>
    <source>
        <strain evidence="3">RS0144</strain>
    </source>
</reference>
<organism evidence="3 4">
    <name type="scientific">Pristionchus entomophagus</name>
    <dbReference type="NCBI Taxonomy" id="358040"/>
    <lineage>
        <taxon>Eukaryota</taxon>
        <taxon>Metazoa</taxon>
        <taxon>Ecdysozoa</taxon>
        <taxon>Nematoda</taxon>
        <taxon>Chromadorea</taxon>
        <taxon>Rhabditida</taxon>
        <taxon>Rhabditina</taxon>
        <taxon>Diplogasteromorpha</taxon>
        <taxon>Diplogasteroidea</taxon>
        <taxon>Neodiplogasteridae</taxon>
        <taxon>Pristionchus</taxon>
    </lineage>
</organism>
<feature type="compositionally biased region" description="Basic and acidic residues" evidence="1">
    <location>
        <begin position="385"/>
        <end position="400"/>
    </location>
</feature>
<feature type="chain" id="PRO_5043708571" evidence="2">
    <location>
        <begin position="31"/>
        <end position="566"/>
    </location>
</feature>
<gene>
    <name evidence="3" type="ORF">PENTCL1PPCAC_11184</name>
</gene>
<name>A0AAV5T5U5_9BILA</name>